<evidence type="ECO:0000256" key="7">
    <source>
        <dbReference type="ARBA" id="ARBA00023170"/>
    </source>
</evidence>
<proteinExistence type="evidence at transcript level"/>
<dbReference type="InterPro" id="IPR004117">
    <property type="entry name" value="7tm6_olfct_rcpt"/>
</dbReference>
<keyword evidence="2" id="KW-0716">Sensory transduction</keyword>
<feature type="transmembrane region" description="Helical" evidence="9">
    <location>
        <begin position="54"/>
        <end position="74"/>
    </location>
</feature>
<evidence type="ECO:0000256" key="2">
    <source>
        <dbReference type="ARBA" id="ARBA00022606"/>
    </source>
</evidence>
<feature type="transmembrane region" description="Helical" evidence="9">
    <location>
        <begin position="145"/>
        <end position="173"/>
    </location>
</feature>
<sequence>MLLKKFKAFYNKDGFDYSVGYVDPFGYHHTFIYMMRAFQVSGEPFKTWTYVSKIFTLICGIGVLTDACLSFYHAVDIFDMGLITEAGTYVLMLLYKMMNLIITKVNLSEYIKLMQAMKDDFQYINTKNEKYKKAFFKTQHDTFKACVVTCTFMFVLATSLVLFAIGSLLFYLATHTPGDGTHKPLVFPFWAPGVDYTTSPAFECAFTFANIGVMACTYNYTFVLQTNIVWVCQIASKAELICMCIKDLLDGIQPACNEEEKRHYASVINFRMREIISLHQSMNRLIDSYACVYRKCLMFEQFVSSGVICMLAYCSAEKIDAGDIHVVMMVLCVGAIVILYVPCYLCTYMREKVTLICDACWDIRFWDAGPNIRPYLILIMQRCLRPLPLQAPGFQEVSVKTFSSKITSAYSLFNMLRQADLDL</sequence>
<keyword evidence="4" id="KW-0552">Olfaction</keyword>
<dbReference type="PANTHER" id="PTHR21137">
    <property type="entry name" value="ODORANT RECEPTOR"/>
    <property type="match status" value="1"/>
</dbReference>
<dbReference type="GO" id="GO:0005886">
    <property type="term" value="C:plasma membrane"/>
    <property type="evidence" value="ECO:0007669"/>
    <property type="project" value="TreeGrafter"/>
</dbReference>
<dbReference type="AlphaFoldDB" id="A0A146JYJ2"/>
<evidence type="ECO:0000313" key="10">
    <source>
        <dbReference type="EMBL" id="JAP88584.1"/>
    </source>
</evidence>
<protein>
    <submittedName>
        <fullName evidence="10">OBP</fullName>
    </submittedName>
</protein>
<dbReference type="PANTHER" id="PTHR21137:SF42">
    <property type="entry name" value="ODORANT RECEPTOR 83A"/>
    <property type="match status" value="1"/>
</dbReference>
<evidence type="ECO:0000256" key="4">
    <source>
        <dbReference type="ARBA" id="ARBA00022725"/>
    </source>
</evidence>
<evidence type="ECO:0000256" key="1">
    <source>
        <dbReference type="ARBA" id="ARBA00004141"/>
    </source>
</evidence>
<keyword evidence="8" id="KW-0807">Transducer</keyword>
<dbReference type="EMBL" id="GEDO01000042">
    <property type="protein sequence ID" value="JAP88584.1"/>
    <property type="molecule type" value="mRNA"/>
</dbReference>
<dbReference type="GO" id="GO:0004984">
    <property type="term" value="F:olfactory receptor activity"/>
    <property type="evidence" value="ECO:0007669"/>
    <property type="project" value="InterPro"/>
</dbReference>
<evidence type="ECO:0000256" key="6">
    <source>
        <dbReference type="ARBA" id="ARBA00023136"/>
    </source>
</evidence>
<evidence type="ECO:0000256" key="3">
    <source>
        <dbReference type="ARBA" id="ARBA00022692"/>
    </source>
</evidence>
<feature type="non-terminal residue" evidence="10">
    <location>
        <position position="1"/>
    </location>
</feature>
<evidence type="ECO:0000256" key="8">
    <source>
        <dbReference type="ARBA" id="ARBA00023224"/>
    </source>
</evidence>
<accession>A0A146JYJ2</accession>
<feature type="transmembrane region" description="Helical" evidence="9">
    <location>
        <begin position="324"/>
        <end position="345"/>
    </location>
</feature>
<feature type="non-terminal residue" evidence="10">
    <location>
        <position position="423"/>
    </location>
</feature>
<keyword evidence="7" id="KW-0675">Receptor</keyword>
<name>A0A146JYJ2_CONPF</name>
<evidence type="ECO:0000256" key="9">
    <source>
        <dbReference type="SAM" id="Phobius"/>
    </source>
</evidence>
<dbReference type="GO" id="GO:0007165">
    <property type="term" value="P:signal transduction"/>
    <property type="evidence" value="ECO:0007669"/>
    <property type="project" value="UniProtKB-KW"/>
</dbReference>
<dbReference type="Pfam" id="PF02949">
    <property type="entry name" value="7tm_6"/>
    <property type="match status" value="1"/>
</dbReference>
<evidence type="ECO:0000256" key="5">
    <source>
        <dbReference type="ARBA" id="ARBA00022989"/>
    </source>
</evidence>
<reference evidence="10" key="1">
    <citation type="submission" date="2015-12" db="EMBL/GenBank/DDBJ databases">
        <title>Antennal transcriptome and differential expression of olfactory genes in the yellow peach moth, Conogethes punctiferalis (Guen e) (Lepidoptera: Crambidae).</title>
        <authorList>
            <person name="Du Y."/>
        </authorList>
    </citation>
    <scope>NUCLEOTIDE SEQUENCE</scope>
    <source>
        <tissue evidence="10">Antennae</tissue>
    </source>
</reference>
<organism evidence="10">
    <name type="scientific">Conogethes punctiferalis</name>
    <name type="common">Durian fruit borer</name>
    <name type="synonym">Astura punctiferalis</name>
    <dbReference type="NCBI Taxonomy" id="1133088"/>
    <lineage>
        <taxon>Eukaryota</taxon>
        <taxon>Metazoa</taxon>
        <taxon>Ecdysozoa</taxon>
        <taxon>Arthropoda</taxon>
        <taxon>Hexapoda</taxon>
        <taxon>Insecta</taxon>
        <taxon>Pterygota</taxon>
        <taxon>Neoptera</taxon>
        <taxon>Endopterygota</taxon>
        <taxon>Lepidoptera</taxon>
        <taxon>Glossata</taxon>
        <taxon>Ditrysia</taxon>
        <taxon>Pyraloidea</taxon>
        <taxon>Crambidae</taxon>
        <taxon>Spilomelinae</taxon>
        <taxon>Conogethes</taxon>
    </lineage>
</organism>
<keyword evidence="6 9" id="KW-0472">Membrane</keyword>
<keyword evidence="3 9" id="KW-0812">Transmembrane</keyword>
<dbReference type="GO" id="GO:0005549">
    <property type="term" value="F:odorant binding"/>
    <property type="evidence" value="ECO:0007669"/>
    <property type="project" value="InterPro"/>
</dbReference>
<feature type="transmembrane region" description="Helical" evidence="9">
    <location>
        <begin position="86"/>
        <end position="107"/>
    </location>
</feature>
<keyword evidence="5 9" id="KW-1133">Transmembrane helix</keyword>
<comment type="subcellular location">
    <subcellularLocation>
        <location evidence="1">Membrane</location>
        <topology evidence="1">Multi-pass membrane protein</topology>
    </subcellularLocation>
</comment>